<keyword evidence="2" id="KW-1185">Reference proteome</keyword>
<dbReference type="Proteomes" id="UP000277580">
    <property type="component" value="Unassembled WGS sequence"/>
</dbReference>
<dbReference type="SUPFAM" id="SSF53300">
    <property type="entry name" value="vWA-like"/>
    <property type="match status" value="1"/>
</dbReference>
<dbReference type="InterPro" id="IPR036465">
    <property type="entry name" value="vWFA_dom_sf"/>
</dbReference>
<protein>
    <recommendedName>
        <fullName evidence="3">VWFA domain-containing protein</fullName>
    </recommendedName>
</protein>
<sequence length="200" mass="22616">VFLIDNSESMSNHWDDVALALYRFIDLASHYDTDGVDLYFTDSAVSVTKAKTKKVYETFQSVKPIGSSPLTLRLETILLNYIAQFNTDRTTKRLNLIVITNGDMTAIESPNDPIINCARKLDDIMAPARQVGVQFALIGSDEQAREVFGELDDDLWRKHGVRDMVDTTPYDPYKDGRDDETLLKIMCGAVNRLLDHHNQS</sequence>
<evidence type="ECO:0008006" key="3">
    <source>
        <dbReference type="Google" id="ProtNLM"/>
    </source>
</evidence>
<accession>A0A3N4L4S2</accession>
<feature type="non-terminal residue" evidence="1">
    <location>
        <position position="1"/>
    </location>
</feature>
<dbReference type="PANTHER" id="PTHR34706">
    <property type="entry name" value="SLR1338 PROTEIN"/>
    <property type="match status" value="1"/>
</dbReference>
<dbReference type="AlphaFoldDB" id="A0A3N4L4S2"/>
<gene>
    <name evidence="1" type="ORF">P167DRAFT_480639</name>
</gene>
<name>A0A3N4L4S2_9PEZI</name>
<reference evidence="1 2" key="1">
    <citation type="journal article" date="2018" name="Nat. Ecol. Evol.">
        <title>Pezizomycetes genomes reveal the molecular basis of ectomycorrhizal truffle lifestyle.</title>
        <authorList>
            <person name="Murat C."/>
            <person name="Payen T."/>
            <person name="Noel B."/>
            <person name="Kuo A."/>
            <person name="Morin E."/>
            <person name="Chen J."/>
            <person name="Kohler A."/>
            <person name="Krizsan K."/>
            <person name="Balestrini R."/>
            <person name="Da Silva C."/>
            <person name="Montanini B."/>
            <person name="Hainaut M."/>
            <person name="Levati E."/>
            <person name="Barry K.W."/>
            <person name="Belfiori B."/>
            <person name="Cichocki N."/>
            <person name="Clum A."/>
            <person name="Dockter R.B."/>
            <person name="Fauchery L."/>
            <person name="Guy J."/>
            <person name="Iotti M."/>
            <person name="Le Tacon F."/>
            <person name="Lindquist E.A."/>
            <person name="Lipzen A."/>
            <person name="Malagnac F."/>
            <person name="Mello A."/>
            <person name="Molinier V."/>
            <person name="Miyauchi S."/>
            <person name="Poulain J."/>
            <person name="Riccioni C."/>
            <person name="Rubini A."/>
            <person name="Sitrit Y."/>
            <person name="Splivallo R."/>
            <person name="Traeger S."/>
            <person name="Wang M."/>
            <person name="Zifcakova L."/>
            <person name="Wipf D."/>
            <person name="Zambonelli A."/>
            <person name="Paolocci F."/>
            <person name="Nowrousian M."/>
            <person name="Ottonello S."/>
            <person name="Baldrian P."/>
            <person name="Spatafora J.W."/>
            <person name="Henrissat B."/>
            <person name="Nagy L.G."/>
            <person name="Aury J.M."/>
            <person name="Wincker P."/>
            <person name="Grigoriev I.V."/>
            <person name="Bonfante P."/>
            <person name="Martin F.M."/>
        </authorList>
    </citation>
    <scope>NUCLEOTIDE SEQUENCE [LARGE SCALE GENOMIC DNA]</scope>
    <source>
        <strain evidence="1 2">CCBAS932</strain>
    </source>
</reference>
<dbReference type="PANTHER" id="PTHR34706:SF1">
    <property type="entry name" value="VWFA DOMAIN-CONTAINING PROTEIN"/>
    <property type="match status" value="1"/>
</dbReference>
<dbReference type="InParanoid" id="A0A3N4L4S2"/>
<evidence type="ECO:0000313" key="2">
    <source>
        <dbReference type="Proteomes" id="UP000277580"/>
    </source>
</evidence>
<dbReference type="STRING" id="1392247.A0A3N4L4S2"/>
<dbReference type="Gene3D" id="3.40.50.410">
    <property type="entry name" value="von Willebrand factor, type A domain"/>
    <property type="match status" value="1"/>
</dbReference>
<organism evidence="1 2">
    <name type="scientific">Morchella conica CCBAS932</name>
    <dbReference type="NCBI Taxonomy" id="1392247"/>
    <lineage>
        <taxon>Eukaryota</taxon>
        <taxon>Fungi</taxon>
        <taxon>Dikarya</taxon>
        <taxon>Ascomycota</taxon>
        <taxon>Pezizomycotina</taxon>
        <taxon>Pezizomycetes</taxon>
        <taxon>Pezizales</taxon>
        <taxon>Morchellaceae</taxon>
        <taxon>Morchella</taxon>
    </lineage>
</organism>
<dbReference type="EMBL" id="ML119108">
    <property type="protein sequence ID" value="RPB16502.1"/>
    <property type="molecule type" value="Genomic_DNA"/>
</dbReference>
<evidence type="ECO:0000313" key="1">
    <source>
        <dbReference type="EMBL" id="RPB16502.1"/>
    </source>
</evidence>
<proteinExistence type="predicted"/>
<dbReference type="OrthoDB" id="2142040at2759"/>